<accession>A0A4R3V445</accession>
<dbReference type="PROSITE" id="PS51257">
    <property type="entry name" value="PROKAR_LIPOPROTEIN"/>
    <property type="match status" value="1"/>
</dbReference>
<keyword evidence="6" id="KW-0732">Signal</keyword>
<gene>
    <name evidence="13" type="ORF">EV686_105180</name>
</gene>
<keyword evidence="11" id="KW-0998">Cell outer membrane</keyword>
<dbReference type="Pfam" id="PF03550">
    <property type="entry name" value="LolB"/>
    <property type="match status" value="1"/>
</dbReference>
<evidence type="ECO:0000256" key="6">
    <source>
        <dbReference type="ARBA" id="ARBA00022729"/>
    </source>
</evidence>
<comment type="similarity">
    <text evidence="2">Belongs to the LolB family.</text>
</comment>
<dbReference type="SUPFAM" id="SSF89392">
    <property type="entry name" value="Prokaryotic lipoproteins and lipoprotein localization factors"/>
    <property type="match status" value="1"/>
</dbReference>
<evidence type="ECO:0000313" key="13">
    <source>
        <dbReference type="EMBL" id="TCU98480.1"/>
    </source>
</evidence>
<keyword evidence="7" id="KW-0653">Protein transport</keyword>
<comment type="caution">
    <text evidence="13">The sequence shown here is derived from an EMBL/GenBank/DDBJ whole genome shotgun (WGS) entry which is preliminary data.</text>
</comment>
<comment type="subunit">
    <text evidence="3">Monomer.</text>
</comment>
<evidence type="ECO:0000256" key="12">
    <source>
        <dbReference type="ARBA" id="ARBA00023288"/>
    </source>
</evidence>
<evidence type="ECO:0000256" key="10">
    <source>
        <dbReference type="ARBA" id="ARBA00023186"/>
    </source>
</evidence>
<dbReference type="GO" id="GO:0015031">
    <property type="term" value="P:protein transport"/>
    <property type="evidence" value="ECO:0007669"/>
    <property type="project" value="UniProtKB-KW"/>
</dbReference>
<dbReference type="InterPro" id="IPR004565">
    <property type="entry name" value="OM_lipoprot_LolB"/>
</dbReference>
<evidence type="ECO:0000256" key="2">
    <source>
        <dbReference type="ARBA" id="ARBA00009696"/>
    </source>
</evidence>
<evidence type="ECO:0000256" key="1">
    <source>
        <dbReference type="ARBA" id="ARBA00004459"/>
    </source>
</evidence>
<reference evidence="13 14" key="1">
    <citation type="submission" date="2019-03" db="EMBL/GenBank/DDBJ databases">
        <title>Genomic Encyclopedia of Type Strains, Phase IV (KMG-IV): sequencing the most valuable type-strain genomes for metagenomic binning, comparative biology and taxonomic classification.</title>
        <authorList>
            <person name="Goeker M."/>
        </authorList>
    </citation>
    <scope>NUCLEOTIDE SEQUENCE [LARGE SCALE GENOMIC DNA]</scope>
    <source>
        <strain evidence="13 14">DSM 100048</strain>
    </source>
</reference>
<keyword evidence="14" id="KW-1185">Reference proteome</keyword>
<dbReference type="InterPro" id="IPR029046">
    <property type="entry name" value="LolA/LolB/LppX"/>
</dbReference>
<dbReference type="EMBL" id="SMBX01000005">
    <property type="protein sequence ID" value="TCU98480.1"/>
    <property type="molecule type" value="Genomic_DNA"/>
</dbReference>
<keyword evidence="9" id="KW-0564">Palmitate</keyword>
<comment type="subcellular location">
    <subcellularLocation>
        <location evidence="1">Cell outer membrane</location>
        <topology evidence="1">Lipid-anchor</topology>
    </subcellularLocation>
</comment>
<evidence type="ECO:0000256" key="11">
    <source>
        <dbReference type="ARBA" id="ARBA00023237"/>
    </source>
</evidence>
<keyword evidence="12 13" id="KW-0449">Lipoprotein</keyword>
<dbReference type="Proteomes" id="UP000294692">
    <property type="component" value="Unassembled WGS sequence"/>
</dbReference>
<keyword evidence="5" id="KW-0813">Transport</keyword>
<dbReference type="AlphaFoldDB" id="A0A4R3V445"/>
<dbReference type="GO" id="GO:0009279">
    <property type="term" value="C:cell outer membrane"/>
    <property type="evidence" value="ECO:0007669"/>
    <property type="project" value="UniProtKB-SubCell"/>
</dbReference>
<evidence type="ECO:0000256" key="3">
    <source>
        <dbReference type="ARBA" id="ARBA00011245"/>
    </source>
</evidence>
<evidence type="ECO:0000256" key="4">
    <source>
        <dbReference type="ARBA" id="ARBA00016202"/>
    </source>
</evidence>
<keyword evidence="10" id="KW-0143">Chaperone</keyword>
<evidence type="ECO:0000313" key="14">
    <source>
        <dbReference type="Proteomes" id="UP000294692"/>
    </source>
</evidence>
<sequence>MMSRHGKEGMALARHGVAAWLLPLLAVVLLVLAGCAAPGRIAGDAGQAFERTGRFSLTAESPGRQSEAVQGGFAWRDDGRSLRFDLSNPMGSVLARVRVEPGAAILERSNGEREYAEDPDALAASVLGEAIPVSGLRYWLQGRAGTGEGASQPESLREKGWEIQLSRYDELGPRLLRLSRQDGGRRVQMRIVIDSQ</sequence>
<organism evidence="13 14">
    <name type="scientific">Paracandidimonas soli</name>
    <dbReference type="NCBI Taxonomy" id="1917182"/>
    <lineage>
        <taxon>Bacteria</taxon>
        <taxon>Pseudomonadati</taxon>
        <taxon>Pseudomonadota</taxon>
        <taxon>Betaproteobacteria</taxon>
        <taxon>Burkholderiales</taxon>
        <taxon>Alcaligenaceae</taxon>
        <taxon>Paracandidimonas</taxon>
    </lineage>
</organism>
<name>A0A4R3V445_9BURK</name>
<evidence type="ECO:0000256" key="8">
    <source>
        <dbReference type="ARBA" id="ARBA00023136"/>
    </source>
</evidence>
<evidence type="ECO:0000256" key="7">
    <source>
        <dbReference type="ARBA" id="ARBA00022927"/>
    </source>
</evidence>
<keyword evidence="8" id="KW-0472">Membrane</keyword>
<proteinExistence type="inferred from homology"/>
<protein>
    <recommendedName>
        <fullName evidence="4">Outer-membrane lipoprotein LolB</fullName>
    </recommendedName>
</protein>
<evidence type="ECO:0000256" key="9">
    <source>
        <dbReference type="ARBA" id="ARBA00023139"/>
    </source>
</evidence>
<dbReference type="CDD" id="cd16326">
    <property type="entry name" value="LolB"/>
    <property type="match status" value="1"/>
</dbReference>
<dbReference type="Gene3D" id="2.50.20.10">
    <property type="entry name" value="Lipoprotein localisation LolA/LolB/LppX"/>
    <property type="match status" value="1"/>
</dbReference>
<evidence type="ECO:0000256" key="5">
    <source>
        <dbReference type="ARBA" id="ARBA00022448"/>
    </source>
</evidence>